<comment type="caution">
    <text evidence="1">The sequence shown here is derived from an EMBL/GenBank/DDBJ whole genome shotgun (WGS) entry which is preliminary data.</text>
</comment>
<name>A0A1F7W5J3_9BACT</name>
<evidence type="ECO:0000313" key="1">
    <source>
        <dbReference type="EMBL" id="OGL97648.1"/>
    </source>
</evidence>
<reference evidence="1 2" key="1">
    <citation type="journal article" date="2016" name="Nat. Commun.">
        <title>Thousands of microbial genomes shed light on interconnected biogeochemical processes in an aquifer system.</title>
        <authorList>
            <person name="Anantharaman K."/>
            <person name="Brown C.T."/>
            <person name="Hug L.A."/>
            <person name="Sharon I."/>
            <person name="Castelle C.J."/>
            <person name="Probst A.J."/>
            <person name="Thomas B.C."/>
            <person name="Singh A."/>
            <person name="Wilkins M.J."/>
            <person name="Karaoz U."/>
            <person name="Brodie E.L."/>
            <person name="Williams K.H."/>
            <person name="Hubbard S.S."/>
            <person name="Banfield J.F."/>
        </authorList>
    </citation>
    <scope>NUCLEOTIDE SEQUENCE [LARGE SCALE GENOMIC DNA]</scope>
</reference>
<dbReference type="AlphaFoldDB" id="A0A1F7W5J3"/>
<sequence>MNKLISALAVIGIIIGFGVHGLPVNAATSISSISSGDLVRGESFSAVYYVGKDGFRYVFPNDKTYFTWYSNFDTVKTLSDADLATIQIGGNVTYKPGAKMIKINSDPKTYAVDDGGTLRWVMSEEVAVSMYGSAWNTKIDDVPDAFFSNYDMGSDIETSGDFDPVGAGADASDINHDKNLMAPIIVSVTDNAYEETTYTIDAGRAVKFVNYGNNKHTATADDESWGTGTMTAGQSFSRYFKTAGEWDFHCNYHSDMTATIVVE</sequence>
<dbReference type="Gene3D" id="2.60.40.420">
    <property type="entry name" value="Cupredoxins - blue copper proteins"/>
    <property type="match status" value="1"/>
</dbReference>
<dbReference type="InterPro" id="IPR008972">
    <property type="entry name" value="Cupredoxin"/>
</dbReference>
<evidence type="ECO:0000313" key="2">
    <source>
        <dbReference type="Proteomes" id="UP000176501"/>
    </source>
</evidence>
<dbReference type="SUPFAM" id="SSF49503">
    <property type="entry name" value="Cupredoxins"/>
    <property type="match status" value="1"/>
</dbReference>
<dbReference type="PANTHER" id="PTHR36507">
    <property type="entry name" value="BLL1555 PROTEIN"/>
    <property type="match status" value="1"/>
</dbReference>
<proteinExistence type="predicted"/>
<accession>A0A1F7W5J3</accession>
<organism evidence="1 2">
    <name type="scientific">Candidatus Uhrbacteria bacterium RIFOXYB2_FULL_57_15</name>
    <dbReference type="NCBI Taxonomy" id="1802422"/>
    <lineage>
        <taxon>Bacteria</taxon>
        <taxon>Candidatus Uhriibacteriota</taxon>
    </lineage>
</organism>
<dbReference type="PANTHER" id="PTHR36507:SF1">
    <property type="entry name" value="BLL1555 PROTEIN"/>
    <property type="match status" value="1"/>
</dbReference>
<dbReference type="Proteomes" id="UP000176501">
    <property type="component" value="Unassembled WGS sequence"/>
</dbReference>
<gene>
    <name evidence="1" type="ORF">A2304_04225</name>
</gene>
<protein>
    <submittedName>
        <fullName evidence="1">Uncharacterized protein</fullName>
    </submittedName>
</protein>
<dbReference type="EMBL" id="MGFE01000031">
    <property type="protein sequence ID" value="OGL97648.1"/>
    <property type="molecule type" value="Genomic_DNA"/>
</dbReference>
<dbReference type="InterPro" id="IPR052721">
    <property type="entry name" value="ET_Amicyanin"/>
</dbReference>